<organism evidence="3 4">
    <name type="scientific">Miscanthus lutarioriparius</name>
    <dbReference type="NCBI Taxonomy" id="422564"/>
    <lineage>
        <taxon>Eukaryota</taxon>
        <taxon>Viridiplantae</taxon>
        <taxon>Streptophyta</taxon>
        <taxon>Embryophyta</taxon>
        <taxon>Tracheophyta</taxon>
        <taxon>Spermatophyta</taxon>
        <taxon>Magnoliopsida</taxon>
        <taxon>Liliopsida</taxon>
        <taxon>Poales</taxon>
        <taxon>Poaceae</taxon>
        <taxon>PACMAD clade</taxon>
        <taxon>Panicoideae</taxon>
        <taxon>Andropogonodae</taxon>
        <taxon>Andropogoneae</taxon>
        <taxon>Saccharinae</taxon>
        <taxon>Miscanthus</taxon>
    </lineage>
</organism>
<dbReference type="GO" id="GO:0004540">
    <property type="term" value="F:RNA nuclease activity"/>
    <property type="evidence" value="ECO:0007669"/>
    <property type="project" value="InterPro"/>
</dbReference>
<comment type="caution">
    <text evidence="3">The sequence shown here is derived from an EMBL/GenBank/DDBJ whole genome shotgun (WGS) entry which is preliminary data.</text>
</comment>
<gene>
    <name evidence="3" type="ORF">NCGR_LOCUS39986</name>
</gene>
<dbReference type="Gene3D" id="2.40.40.10">
    <property type="entry name" value="RlpA-like domain"/>
    <property type="match status" value="1"/>
</dbReference>
<dbReference type="InterPro" id="IPR018226">
    <property type="entry name" value="Barwin_CS"/>
</dbReference>
<evidence type="ECO:0000256" key="1">
    <source>
        <dbReference type="ARBA" id="ARBA00023157"/>
    </source>
</evidence>
<proteinExistence type="predicted"/>
<dbReference type="SUPFAM" id="SSF50685">
    <property type="entry name" value="Barwin-like endoglucanases"/>
    <property type="match status" value="1"/>
</dbReference>
<sequence>MATYIEYNAPSVNWDLGAVSASCAALDEDKPLEWRSLYWWTAFCWPTGPRGDDACGQCVQVTNSVTGASATVRIVDDCGGINGGEALGMDTPVFHQIDTDGRGMADGQLEVNYQFVNCAVV</sequence>
<dbReference type="EMBL" id="CAJGYO010000010">
    <property type="protein sequence ID" value="CAD6256480.1"/>
    <property type="molecule type" value="Genomic_DNA"/>
</dbReference>
<accession>A0A811QK45</accession>
<keyword evidence="4" id="KW-1185">Reference proteome</keyword>
<evidence type="ECO:0000313" key="4">
    <source>
        <dbReference type="Proteomes" id="UP000604825"/>
    </source>
</evidence>
<keyword evidence="1" id="KW-1015">Disulfide bond</keyword>
<dbReference type="Proteomes" id="UP000604825">
    <property type="component" value="Unassembled WGS sequence"/>
</dbReference>
<dbReference type="InterPro" id="IPR044301">
    <property type="entry name" value="PR4"/>
</dbReference>
<name>A0A811QK45_9POAL</name>
<reference evidence="3" key="1">
    <citation type="submission" date="2020-10" db="EMBL/GenBank/DDBJ databases">
        <authorList>
            <person name="Han B."/>
            <person name="Lu T."/>
            <person name="Zhao Q."/>
            <person name="Huang X."/>
            <person name="Zhao Y."/>
        </authorList>
    </citation>
    <scope>NUCLEOTIDE SEQUENCE</scope>
</reference>
<dbReference type="PROSITE" id="PS00772">
    <property type="entry name" value="BARWIN_2"/>
    <property type="match status" value="1"/>
</dbReference>
<dbReference type="PANTHER" id="PTHR46351">
    <property type="entry name" value="WOUND-INDUCED PROTEIN WIN2"/>
    <property type="match status" value="1"/>
</dbReference>
<protein>
    <recommendedName>
        <fullName evidence="2">Barwin domain-containing protein</fullName>
    </recommendedName>
</protein>
<dbReference type="GO" id="GO:0050832">
    <property type="term" value="P:defense response to fungus"/>
    <property type="evidence" value="ECO:0007669"/>
    <property type="project" value="InterPro"/>
</dbReference>
<dbReference type="PANTHER" id="PTHR46351:SF3">
    <property type="entry name" value="WOUND-INDUCED PROTEIN WIN2"/>
    <property type="match status" value="1"/>
</dbReference>
<dbReference type="Pfam" id="PF00967">
    <property type="entry name" value="Barwin"/>
    <property type="match status" value="1"/>
</dbReference>
<dbReference type="InterPro" id="IPR036908">
    <property type="entry name" value="RlpA-like_sf"/>
</dbReference>
<evidence type="ECO:0000313" key="3">
    <source>
        <dbReference type="EMBL" id="CAD6256480.1"/>
    </source>
</evidence>
<dbReference type="PROSITE" id="PS51174">
    <property type="entry name" value="BARWIN_3"/>
    <property type="match status" value="1"/>
</dbReference>
<feature type="domain" description="Barwin" evidence="2">
    <location>
        <begin position="1"/>
        <end position="120"/>
    </location>
</feature>
<dbReference type="InterPro" id="IPR001153">
    <property type="entry name" value="Barwin_dom"/>
</dbReference>
<dbReference type="PRINTS" id="PR00602">
    <property type="entry name" value="BARWIN"/>
</dbReference>
<dbReference type="AlphaFoldDB" id="A0A811QK45"/>
<evidence type="ECO:0000259" key="2">
    <source>
        <dbReference type="PROSITE" id="PS51174"/>
    </source>
</evidence>
<dbReference type="OrthoDB" id="666819at2759"/>
<dbReference type="GO" id="GO:0042742">
    <property type="term" value="P:defense response to bacterium"/>
    <property type="evidence" value="ECO:0007669"/>
    <property type="project" value="InterPro"/>
</dbReference>